<dbReference type="PROSITE" id="PS51194">
    <property type="entry name" value="HELICASE_CTER"/>
    <property type="match status" value="1"/>
</dbReference>
<feature type="compositionally biased region" description="Polar residues" evidence="5">
    <location>
        <begin position="644"/>
        <end position="653"/>
    </location>
</feature>
<dbReference type="SMART" id="SM00487">
    <property type="entry name" value="DEXDc"/>
    <property type="match status" value="1"/>
</dbReference>
<dbReference type="GO" id="GO:0004386">
    <property type="term" value="F:helicase activity"/>
    <property type="evidence" value="ECO:0007669"/>
    <property type="project" value="UniProtKB-KW"/>
</dbReference>
<dbReference type="PANTHER" id="PTHR43519:SF1">
    <property type="entry name" value="ATP-DEPENDENT RNA HELICASE HRPB"/>
    <property type="match status" value="1"/>
</dbReference>
<dbReference type="InterPro" id="IPR013689">
    <property type="entry name" value="RNA_helicase_ATP-dep_HrpB_C"/>
</dbReference>
<dbReference type="SMART" id="SM00847">
    <property type="entry name" value="HA2"/>
    <property type="match status" value="1"/>
</dbReference>
<dbReference type="Pfam" id="PF00271">
    <property type="entry name" value="Helicase_C"/>
    <property type="match status" value="1"/>
</dbReference>
<evidence type="ECO:0000256" key="2">
    <source>
        <dbReference type="ARBA" id="ARBA00022801"/>
    </source>
</evidence>
<protein>
    <submittedName>
        <fullName evidence="8">ATP-dependent helicase HrpB</fullName>
    </submittedName>
</protein>
<dbReference type="Pfam" id="PF08482">
    <property type="entry name" value="HrpB_C"/>
    <property type="match status" value="1"/>
</dbReference>
<evidence type="ECO:0000259" key="7">
    <source>
        <dbReference type="PROSITE" id="PS51194"/>
    </source>
</evidence>
<feature type="region of interest" description="Disordered" evidence="5">
    <location>
        <begin position="219"/>
        <end position="306"/>
    </location>
</feature>
<dbReference type="InterPro" id="IPR010225">
    <property type="entry name" value="HrpB"/>
</dbReference>
<dbReference type="InterPro" id="IPR027417">
    <property type="entry name" value="P-loop_NTPase"/>
</dbReference>
<proteinExistence type="predicted"/>
<dbReference type="InterPro" id="IPR001650">
    <property type="entry name" value="Helicase_C-like"/>
</dbReference>
<dbReference type="PANTHER" id="PTHR43519">
    <property type="entry name" value="ATP-DEPENDENT RNA HELICASE HRPB"/>
    <property type="match status" value="1"/>
</dbReference>
<evidence type="ECO:0000256" key="3">
    <source>
        <dbReference type="ARBA" id="ARBA00022806"/>
    </source>
</evidence>
<dbReference type="Pfam" id="PF00270">
    <property type="entry name" value="DEAD"/>
    <property type="match status" value="1"/>
</dbReference>
<feature type="region of interest" description="Disordered" evidence="5">
    <location>
        <begin position="57"/>
        <end position="92"/>
    </location>
</feature>
<evidence type="ECO:0000259" key="6">
    <source>
        <dbReference type="PROSITE" id="PS51192"/>
    </source>
</evidence>
<reference evidence="8 9" key="1">
    <citation type="submission" date="2023-07" db="EMBL/GenBank/DDBJ databases">
        <title>Sequencing the genomes of 1000 actinobacteria strains.</title>
        <authorList>
            <person name="Klenk H.-P."/>
        </authorList>
    </citation>
    <scope>NUCLEOTIDE SEQUENCE [LARGE SCALE GENOMIC DNA]</scope>
    <source>
        <strain evidence="8 9">DSM 44710</strain>
    </source>
</reference>
<comment type="caution">
    <text evidence="8">The sequence shown here is derived from an EMBL/GenBank/DDBJ whole genome shotgun (WGS) entry which is preliminary data.</text>
</comment>
<feature type="domain" description="Helicase ATP-binding" evidence="6">
    <location>
        <begin position="19"/>
        <end position="208"/>
    </location>
</feature>
<feature type="compositionally biased region" description="Low complexity" evidence="5">
    <location>
        <begin position="278"/>
        <end position="296"/>
    </location>
</feature>
<keyword evidence="3 8" id="KW-0347">Helicase</keyword>
<dbReference type="InterPro" id="IPR014001">
    <property type="entry name" value="Helicase_ATP-bd"/>
</dbReference>
<feature type="compositionally biased region" description="Low complexity" evidence="5">
    <location>
        <begin position="219"/>
        <end position="238"/>
    </location>
</feature>
<dbReference type="NCBIfam" id="TIGR01970">
    <property type="entry name" value="DEAH_box_HrpB"/>
    <property type="match status" value="1"/>
</dbReference>
<keyword evidence="2" id="KW-0378">Hydrolase</keyword>
<feature type="domain" description="Helicase C-terminal" evidence="7">
    <location>
        <begin position="365"/>
        <end position="527"/>
    </location>
</feature>
<feature type="compositionally biased region" description="Low complexity" evidence="5">
    <location>
        <begin position="57"/>
        <end position="81"/>
    </location>
</feature>
<keyword evidence="4" id="KW-0067">ATP-binding</keyword>
<dbReference type="Proteomes" id="UP001240984">
    <property type="component" value="Unassembled WGS sequence"/>
</dbReference>
<dbReference type="CDD" id="cd18791">
    <property type="entry name" value="SF2_C_RHA"/>
    <property type="match status" value="1"/>
</dbReference>
<evidence type="ECO:0000313" key="8">
    <source>
        <dbReference type="EMBL" id="MDP9796567.1"/>
    </source>
</evidence>
<dbReference type="SMART" id="SM00490">
    <property type="entry name" value="HELICc"/>
    <property type="match status" value="1"/>
</dbReference>
<keyword evidence="9" id="KW-1185">Reference proteome</keyword>
<feature type="region of interest" description="Disordered" evidence="5">
    <location>
        <begin position="987"/>
        <end position="1011"/>
    </location>
</feature>
<dbReference type="PROSITE" id="PS51192">
    <property type="entry name" value="HELICASE_ATP_BIND_1"/>
    <property type="match status" value="1"/>
</dbReference>
<accession>A0ABT9MYN8</accession>
<sequence length="1011" mass="104368">MTGWQGTGLPVEAVLPSLIPALREHGAAVLVAPPGTGKTTVVPLALAAALGGTAPSLGPAPGAPSGTGATGEPGTTARATGEPGTTARATGGSPAIAGRVIVAEPRRVAARAAARRMAALLGEPVGETVGYTVRGDRKVGPRTRVEVVTTGVLVARLQRDPELPGVAALILDECHERHLDSDLALAFAADVRANLRPDLLVLATSATAEADRIARCLASPDSDATPDADASPGSDATPGFTGDGPAAAPERNRQDGPGGSGGSSRHRPVIENAAASRGPAATTPGGEPAATTSGGEPAVTATGGPPVATSAGGLPVVITARGVPVVTATAAVFPVEVVWAPPERPIPPPHGMRVEPRYLDHVAAVVRRAVAESDGDLLVFLPGAGEIGAVAGRLSGLRGDVDLVTLHGRQDSGAQDAALRPGERRRVVLASAVAESSLTVPGVRVVVDAGLSRVPRMDLSRGLGSLATVRVSRASATQRAGRAGREAPGRVYRCWAEAEHERLPAFPEPEIASADLTAFALELAVWGAPDGTGLALPDRPPAAALEVATTTLRALGAVAATGRVTPRGRAMSRVGAHPRLARALLDGAPAVGADRAAEVVAMLSDDTLTGRRDDLAAAWRALRTGVDPAASARWRTESRRLRSAATTSTSAEQDGTHARYGGEAAGPDRTRAGQDRARRGGGRLPDDLAAGLVAGLAYPEWLARARRADGGGYLMAGGTAGELADGSALAGSPWLAIAGADRAAGRANARIRLAAVIDEATAREAGAPLLSAADEVAWDGDELRARHVERLGALVLRERPLAKPDRALVTAALRVALAERGLATVLDWGRDATALRERLAFCRSALGEPWPDVSDAALLDRLDEWLGPELARARRLRDLRQADLGGALRRLLPWREAARLDEVAPERVTVPSGSRVRLDYADPAAPVLAVKVQEAFGWARAPMVGAGRVAVVLHLLSPAGRPVAVTADLPSFWQNGYPQVRAEMRGRYPRHPWPEDPTTAPPTRRLQPRRG</sequence>
<dbReference type="EMBL" id="JAUSRA010000001">
    <property type="protein sequence ID" value="MDP9796567.1"/>
    <property type="molecule type" value="Genomic_DNA"/>
</dbReference>
<name>A0ABT9MYN8_9ACTN</name>
<organism evidence="8 9">
    <name type="scientific">Catenuloplanes nepalensis</name>
    <dbReference type="NCBI Taxonomy" id="587533"/>
    <lineage>
        <taxon>Bacteria</taxon>
        <taxon>Bacillati</taxon>
        <taxon>Actinomycetota</taxon>
        <taxon>Actinomycetes</taxon>
        <taxon>Micromonosporales</taxon>
        <taxon>Micromonosporaceae</taxon>
        <taxon>Catenuloplanes</taxon>
    </lineage>
</organism>
<evidence type="ECO:0000256" key="1">
    <source>
        <dbReference type="ARBA" id="ARBA00022741"/>
    </source>
</evidence>
<dbReference type="SUPFAM" id="SSF52540">
    <property type="entry name" value="P-loop containing nucleoside triphosphate hydrolases"/>
    <property type="match status" value="1"/>
</dbReference>
<keyword evidence="1" id="KW-0547">Nucleotide-binding</keyword>
<feature type="region of interest" description="Disordered" evidence="5">
    <location>
        <begin position="629"/>
        <end position="683"/>
    </location>
</feature>
<dbReference type="Gene3D" id="1.20.120.1080">
    <property type="match status" value="1"/>
</dbReference>
<evidence type="ECO:0000313" key="9">
    <source>
        <dbReference type="Proteomes" id="UP001240984"/>
    </source>
</evidence>
<evidence type="ECO:0000256" key="5">
    <source>
        <dbReference type="SAM" id="MobiDB-lite"/>
    </source>
</evidence>
<evidence type="ECO:0000256" key="4">
    <source>
        <dbReference type="ARBA" id="ARBA00022840"/>
    </source>
</evidence>
<feature type="compositionally biased region" description="Basic and acidic residues" evidence="5">
    <location>
        <begin position="666"/>
        <end position="678"/>
    </location>
</feature>
<dbReference type="InterPro" id="IPR011545">
    <property type="entry name" value="DEAD/DEAH_box_helicase_dom"/>
</dbReference>
<gene>
    <name evidence="8" type="ORF">J2S43_005079</name>
</gene>
<dbReference type="Gene3D" id="3.40.50.300">
    <property type="entry name" value="P-loop containing nucleotide triphosphate hydrolases"/>
    <property type="match status" value="2"/>
</dbReference>
<dbReference type="InterPro" id="IPR007502">
    <property type="entry name" value="Helicase-assoc_dom"/>
</dbReference>